<dbReference type="InterPro" id="IPR009078">
    <property type="entry name" value="Ferritin-like_SF"/>
</dbReference>
<organism evidence="1 2">
    <name type="scientific">Clostridium aciditolerans</name>
    <dbReference type="NCBI Taxonomy" id="339861"/>
    <lineage>
        <taxon>Bacteria</taxon>
        <taxon>Bacillati</taxon>
        <taxon>Bacillota</taxon>
        <taxon>Clostridia</taxon>
        <taxon>Eubacteriales</taxon>
        <taxon>Clostridiaceae</taxon>
        <taxon>Clostridium</taxon>
    </lineage>
</organism>
<comment type="caution">
    <text evidence="1">The sequence shown here is derived from an EMBL/GenBank/DDBJ whole genome shotgun (WGS) entry which is preliminary data.</text>
</comment>
<evidence type="ECO:0000313" key="2">
    <source>
        <dbReference type="Proteomes" id="UP000622687"/>
    </source>
</evidence>
<accession>A0A934HV55</accession>
<dbReference type="Proteomes" id="UP000622687">
    <property type="component" value="Unassembled WGS sequence"/>
</dbReference>
<dbReference type="RefSeq" id="WP_211140900.1">
    <property type="nucleotide sequence ID" value="NZ_JAEEGB010000003.1"/>
</dbReference>
<keyword evidence="2" id="KW-1185">Reference proteome</keyword>
<evidence type="ECO:0000313" key="1">
    <source>
        <dbReference type="EMBL" id="MBI6871447.1"/>
    </source>
</evidence>
<evidence type="ECO:0008006" key="3">
    <source>
        <dbReference type="Google" id="ProtNLM"/>
    </source>
</evidence>
<dbReference type="Gene3D" id="1.20.1260.10">
    <property type="match status" value="1"/>
</dbReference>
<protein>
    <recommendedName>
        <fullName evidence="3">Rubrerythrin diiron-binding domain-containing protein</fullName>
    </recommendedName>
</protein>
<dbReference type="SUPFAM" id="SSF47240">
    <property type="entry name" value="Ferritin-like"/>
    <property type="match status" value="1"/>
</dbReference>
<name>A0A934HV55_9CLOT</name>
<reference evidence="1" key="1">
    <citation type="submission" date="2020-12" db="EMBL/GenBank/DDBJ databases">
        <title>Clostridium thailandense sp. nov., a novel acetogenic bacterium isolated from peat land soil in Thailand.</title>
        <authorList>
            <person name="Chaikitkaew S."/>
            <person name="Birkeland N.K."/>
        </authorList>
    </citation>
    <scope>NUCLEOTIDE SEQUENCE</scope>
    <source>
        <strain evidence="1">DSM 17425</strain>
    </source>
</reference>
<sequence length="157" mass="18338">MSYTIKDVLDKLIDIEKEMSKLYSNISNIDNKNYDSFKILCKVMAREEGRHVAYFDQMKNSITDEDNVEIDIFTYDKISQAIAQFKSKIDMPNLKNIKELIGFIVNFEKENAALLINLRGKLVKKVNDTEKDSYKMLTILIEEENKHVKSLLPYCNK</sequence>
<dbReference type="AlphaFoldDB" id="A0A934HV55"/>
<dbReference type="InterPro" id="IPR012347">
    <property type="entry name" value="Ferritin-like"/>
</dbReference>
<proteinExistence type="predicted"/>
<dbReference type="EMBL" id="JAEEGB010000003">
    <property type="protein sequence ID" value="MBI6871447.1"/>
    <property type="molecule type" value="Genomic_DNA"/>
</dbReference>
<gene>
    <name evidence="1" type="ORF">I6U51_01845</name>
</gene>